<comment type="caution">
    <text evidence="1">The sequence shown here is derived from an EMBL/GenBank/DDBJ whole genome shotgun (WGS) entry which is preliminary data.</text>
</comment>
<sequence>MVKQQIRTTVKLNSFKIGALRVGK</sequence>
<proteinExistence type="predicted"/>
<keyword evidence="2" id="KW-1185">Reference proteome</keyword>
<gene>
    <name evidence="1" type="ORF">Gogos_014962</name>
</gene>
<organism evidence="1 2">
    <name type="scientific">Gossypium gossypioides</name>
    <name type="common">Mexican cotton</name>
    <name type="synonym">Selera gossypioides</name>
    <dbReference type="NCBI Taxonomy" id="34282"/>
    <lineage>
        <taxon>Eukaryota</taxon>
        <taxon>Viridiplantae</taxon>
        <taxon>Streptophyta</taxon>
        <taxon>Embryophyta</taxon>
        <taxon>Tracheophyta</taxon>
        <taxon>Spermatophyta</taxon>
        <taxon>Magnoliopsida</taxon>
        <taxon>eudicotyledons</taxon>
        <taxon>Gunneridae</taxon>
        <taxon>Pentapetalae</taxon>
        <taxon>rosids</taxon>
        <taxon>malvids</taxon>
        <taxon>Malvales</taxon>
        <taxon>Malvaceae</taxon>
        <taxon>Malvoideae</taxon>
        <taxon>Gossypium</taxon>
    </lineage>
</organism>
<dbReference type="AlphaFoldDB" id="A0A7J9C036"/>
<evidence type="ECO:0000313" key="1">
    <source>
        <dbReference type="EMBL" id="MBA0741840.1"/>
    </source>
</evidence>
<dbReference type="Proteomes" id="UP000593579">
    <property type="component" value="Unassembled WGS sequence"/>
</dbReference>
<protein>
    <submittedName>
        <fullName evidence="1">Uncharacterized protein</fullName>
    </submittedName>
</protein>
<reference evidence="1 2" key="1">
    <citation type="journal article" date="2019" name="Genome Biol. Evol.">
        <title>Insights into the evolution of the New World diploid cottons (Gossypium, subgenus Houzingenia) based on genome sequencing.</title>
        <authorList>
            <person name="Grover C.E."/>
            <person name="Arick M.A. 2nd"/>
            <person name="Thrash A."/>
            <person name="Conover J.L."/>
            <person name="Sanders W.S."/>
            <person name="Peterson D.G."/>
            <person name="Frelichowski J.E."/>
            <person name="Scheffler J.A."/>
            <person name="Scheffler B.E."/>
            <person name="Wendel J.F."/>
        </authorList>
    </citation>
    <scope>NUCLEOTIDE SEQUENCE [LARGE SCALE GENOMIC DNA]</scope>
    <source>
        <strain evidence="1">5</strain>
        <tissue evidence="1">Leaf</tissue>
    </source>
</reference>
<dbReference type="EMBL" id="JABEZY010000007">
    <property type="protein sequence ID" value="MBA0741840.1"/>
    <property type="molecule type" value="Genomic_DNA"/>
</dbReference>
<evidence type="ECO:0000313" key="2">
    <source>
        <dbReference type="Proteomes" id="UP000593579"/>
    </source>
</evidence>
<name>A0A7J9C036_GOSGO</name>
<accession>A0A7J9C036</accession>
<dbReference type="OrthoDB" id="1107337at2759"/>